<sequence>MNLARFISQRIQDSDPQSFTNTVRKIAIGSVAVGLAVLIISFAILGGFRNTIQDKVFSLNGHLQITKFTLNKEYEESPVSTTLQIYQEAQAIPGVTHIQSYSLKPALIKTDEEVQGVVLKGVGRDFNEAAFRPNLVEGRLVSSATDTISAEVVVSRKIADLLHIRLEDQLWFYFLQNPPRYRKLQVVGIYETGLEEFDQTHVLADLKLLQDLNHWPDTLVGGFELFVSDFSQLPEISDRVFDAMDYDLQLTRITDRYPQLFDWLSLLRNNVDIFLWLILLVACFNMISTLIIMIMERTNMIGVFKALGATNWQVRSFFLFNGIRLILAGLLLGNAMGLGLCAVQYYFRIIPLDAENYFMSFVPIAWNWTIFLLLNLLLFTLTSLVLIIPTVIISRIDPVKAIRFD</sequence>
<dbReference type="STRING" id="1075417.SAMN05421823_101504"/>
<dbReference type="InterPro" id="IPR003838">
    <property type="entry name" value="ABC3_permease_C"/>
</dbReference>
<dbReference type="PANTHER" id="PTHR30489:SF0">
    <property type="entry name" value="LIPOPROTEIN-RELEASING SYSTEM TRANSMEMBRANE PROTEIN LOLE"/>
    <property type="match status" value="1"/>
</dbReference>
<evidence type="ECO:0000259" key="8">
    <source>
        <dbReference type="Pfam" id="PF02687"/>
    </source>
</evidence>
<dbReference type="OrthoDB" id="1522670at2"/>
<keyword evidence="6 7" id="KW-0472">Membrane</keyword>
<feature type="transmembrane region" description="Helical" evidence="7">
    <location>
        <begin position="26"/>
        <end position="48"/>
    </location>
</feature>
<keyword evidence="10" id="KW-0449">Lipoprotein</keyword>
<evidence type="ECO:0000256" key="5">
    <source>
        <dbReference type="ARBA" id="ARBA00022989"/>
    </source>
</evidence>
<feature type="domain" description="ABC3 transporter permease C-terminal" evidence="8">
    <location>
        <begin position="273"/>
        <end position="398"/>
    </location>
</feature>
<keyword evidence="5 7" id="KW-1133">Transmembrane helix</keyword>
<evidence type="ECO:0000256" key="2">
    <source>
        <dbReference type="ARBA" id="ARBA00005236"/>
    </source>
</evidence>
<dbReference type="PANTHER" id="PTHR30489">
    <property type="entry name" value="LIPOPROTEIN-RELEASING SYSTEM TRANSMEMBRANE PROTEIN LOLE"/>
    <property type="match status" value="1"/>
</dbReference>
<proteinExistence type="inferred from homology"/>
<comment type="subcellular location">
    <subcellularLocation>
        <location evidence="1">Cell membrane</location>
        <topology evidence="1">Multi-pass membrane protein</topology>
    </subcellularLocation>
</comment>
<dbReference type="RefSeq" id="WP_089678585.1">
    <property type="nucleotide sequence ID" value="NZ_FNFO01000001.1"/>
</dbReference>
<keyword evidence="3" id="KW-1003">Cell membrane</keyword>
<feature type="transmembrane region" description="Helical" evidence="7">
    <location>
        <begin position="367"/>
        <end position="393"/>
    </location>
</feature>
<dbReference type="GO" id="GO:0098797">
    <property type="term" value="C:plasma membrane protein complex"/>
    <property type="evidence" value="ECO:0007669"/>
    <property type="project" value="TreeGrafter"/>
</dbReference>
<keyword evidence="11" id="KW-1185">Reference proteome</keyword>
<evidence type="ECO:0000256" key="7">
    <source>
        <dbReference type="SAM" id="Phobius"/>
    </source>
</evidence>
<dbReference type="AlphaFoldDB" id="A0A1G8XXD7"/>
<evidence type="ECO:0000256" key="3">
    <source>
        <dbReference type="ARBA" id="ARBA00022475"/>
    </source>
</evidence>
<evidence type="ECO:0000256" key="6">
    <source>
        <dbReference type="ARBA" id="ARBA00023136"/>
    </source>
</evidence>
<evidence type="ECO:0000259" key="9">
    <source>
        <dbReference type="Pfam" id="PF12704"/>
    </source>
</evidence>
<dbReference type="GO" id="GO:0044874">
    <property type="term" value="P:lipoprotein localization to outer membrane"/>
    <property type="evidence" value="ECO:0007669"/>
    <property type="project" value="TreeGrafter"/>
</dbReference>
<dbReference type="Pfam" id="PF02687">
    <property type="entry name" value="FtsX"/>
    <property type="match status" value="1"/>
</dbReference>
<comment type="similarity">
    <text evidence="2">Belongs to the ABC-4 integral membrane protein family. LolC/E subfamily.</text>
</comment>
<evidence type="ECO:0000256" key="4">
    <source>
        <dbReference type="ARBA" id="ARBA00022692"/>
    </source>
</evidence>
<evidence type="ECO:0000313" key="11">
    <source>
        <dbReference type="Proteomes" id="UP000198510"/>
    </source>
</evidence>
<protein>
    <submittedName>
        <fullName evidence="10">Lipoprotein-releasing system permease protein</fullName>
    </submittedName>
</protein>
<organism evidence="10 11">
    <name type="scientific">Catalinimonas alkaloidigena</name>
    <dbReference type="NCBI Taxonomy" id="1075417"/>
    <lineage>
        <taxon>Bacteria</taxon>
        <taxon>Pseudomonadati</taxon>
        <taxon>Bacteroidota</taxon>
        <taxon>Cytophagia</taxon>
        <taxon>Cytophagales</taxon>
        <taxon>Catalimonadaceae</taxon>
        <taxon>Catalinimonas</taxon>
    </lineage>
</organism>
<dbReference type="EMBL" id="FNFO01000001">
    <property type="protein sequence ID" value="SDJ95203.1"/>
    <property type="molecule type" value="Genomic_DNA"/>
</dbReference>
<feature type="domain" description="MacB-like periplasmic core" evidence="9">
    <location>
        <begin position="27"/>
        <end position="210"/>
    </location>
</feature>
<dbReference type="Proteomes" id="UP000198510">
    <property type="component" value="Unassembled WGS sequence"/>
</dbReference>
<feature type="transmembrane region" description="Helical" evidence="7">
    <location>
        <begin position="273"/>
        <end position="295"/>
    </location>
</feature>
<keyword evidence="4 7" id="KW-0812">Transmembrane</keyword>
<dbReference type="InterPro" id="IPR025857">
    <property type="entry name" value="MacB_PCD"/>
</dbReference>
<accession>A0A1G8XXD7</accession>
<feature type="transmembrane region" description="Helical" evidence="7">
    <location>
        <begin position="325"/>
        <end position="347"/>
    </location>
</feature>
<reference evidence="10 11" key="1">
    <citation type="submission" date="2016-10" db="EMBL/GenBank/DDBJ databases">
        <authorList>
            <person name="de Groot N.N."/>
        </authorList>
    </citation>
    <scope>NUCLEOTIDE SEQUENCE [LARGE SCALE GENOMIC DNA]</scope>
    <source>
        <strain evidence="10 11">DSM 25186</strain>
    </source>
</reference>
<name>A0A1G8XXD7_9BACT</name>
<dbReference type="Pfam" id="PF12704">
    <property type="entry name" value="MacB_PCD"/>
    <property type="match status" value="1"/>
</dbReference>
<evidence type="ECO:0000256" key="1">
    <source>
        <dbReference type="ARBA" id="ARBA00004651"/>
    </source>
</evidence>
<dbReference type="InterPro" id="IPR051447">
    <property type="entry name" value="Lipoprotein-release_system"/>
</dbReference>
<evidence type="ECO:0000313" key="10">
    <source>
        <dbReference type="EMBL" id="SDJ95203.1"/>
    </source>
</evidence>
<gene>
    <name evidence="10" type="ORF">SAMN05421823_101504</name>
</gene>